<dbReference type="InterPro" id="IPR037282">
    <property type="entry name" value="CapZ_alpha/beta"/>
</dbReference>
<evidence type="ECO:0000313" key="6">
    <source>
        <dbReference type="EMBL" id="WFD38459.1"/>
    </source>
</evidence>
<accession>A0AAF0JA79</accession>
<dbReference type="Proteomes" id="UP001217754">
    <property type="component" value="Chromosome 2"/>
</dbReference>
<dbReference type="InterPro" id="IPR042276">
    <property type="entry name" value="CapZ_alpha/beta_2"/>
</dbReference>
<dbReference type="GO" id="GO:0051016">
    <property type="term" value="P:barbed-end actin filament capping"/>
    <property type="evidence" value="ECO:0007669"/>
    <property type="project" value="InterPro"/>
</dbReference>
<evidence type="ECO:0000256" key="3">
    <source>
        <dbReference type="ARBA" id="ARBA00022467"/>
    </source>
</evidence>
<dbReference type="SUPFAM" id="SSF90096">
    <property type="entry name" value="Subunits of heterodimeric actin filament capping protein Capz"/>
    <property type="match status" value="1"/>
</dbReference>
<name>A0AAF0JA79_9BASI</name>
<evidence type="ECO:0000313" key="7">
    <source>
        <dbReference type="Proteomes" id="UP001217754"/>
    </source>
</evidence>
<dbReference type="PRINTS" id="PR00191">
    <property type="entry name" value="FACTINCAPA"/>
</dbReference>
<dbReference type="Gene3D" id="3.30.1140.60">
    <property type="entry name" value="F-actin capping protein, alpha subunit"/>
    <property type="match status" value="1"/>
</dbReference>
<feature type="compositionally biased region" description="Low complexity" evidence="5">
    <location>
        <begin position="234"/>
        <end position="284"/>
    </location>
</feature>
<dbReference type="InterPro" id="IPR017865">
    <property type="entry name" value="F-actin_cap_asu_CS"/>
</dbReference>
<dbReference type="GO" id="GO:0008290">
    <property type="term" value="C:F-actin capping protein complex"/>
    <property type="evidence" value="ECO:0007669"/>
    <property type="project" value="InterPro"/>
</dbReference>
<dbReference type="GO" id="GO:0030036">
    <property type="term" value="P:actin cytoskeleton organization"/>
    <property type="evidence" value="ECO:0007669"/>
    <property type="project" value="TreeGrafter"/>
</dbReference>
<protein>
    <recommendedName>
        <fullName evidence="2">F-actin-capping protein subunit alpha</fullName>
    </recommendedName>
</protein>
<keyword evidence="7" id="KW-1185">Reference proteome</keyword>
<dbReference type="PANTHER" id="PTHR10653:SF0">
    <property type="entry name" value="F-ACTIN-CAPPING PROTEIN SUBUNIT ALPHA"/>
    <property type="match status" value="1"/>
</dbReference>
<feature type="compositionally biased region" description="Low complexity" evidence="5">
    <location>
        <begin position="203"/>
        <end position="212"/>
    </location>
</feature>
<dbReference type="AlphaFoldDB" id="A0AAF0JA79"/>
<proteinExistence type="inferred from homology"/>
<evidence type="ECO:0000256" key="5">
    <source>
        <dbReference type="SAM" id="MobiDB-lite"/>
    </source>
</evidence>
<dbReference type="PROSITE" id="PS00749">
    <property type="entry name" value="F_ACTIN_CAPPING_A_2"/>
    <property type="match status" value="1"/>
</dbReference>
<dbReference type="InterPro" id="IPR002189">
    <property type="entry name" value="CapZ_alpha"/>
</dbReference>
<evidence type="ECO:0000256" key="1">
    <source>
        <dbReference type="ARBA" id="ARBA00010479"/>
    </source>
</evidence>
<sequence>MSHDASGDAAALCLPMLLKTPPGQLKNVLHDVKGIVSASPGAVSEDALLAQAQPFLEQHSHDQLAVAPIEHNGKKDDAIVCEAGKLSTPKGARYVHPRLQCTFQYDHAQELASDVQPFSDAHELEALRAALDEKLGKYVYNHFHTGVSSVFRPTALAIADHLPEPGVETVGVENEDVETETKDEMIEEASKAKDEENAKETLAEAQETTEAQEPADADNAMDTDAPSEPKAEPAEAAPAEAAPAEAAPAEAAPAEAAPAEAAPTEATPAKATATSAAEAAPAAPTESAPAALTVHIVGNKYNLRNFWSGRWRSTYTIDPKSFAIVQAAIYVDSHYFENGNVQLHAENHDVPTVDAPGTEPSTVAQALVAAIEKHEQAYQSTLFTATDSLREQAFKALRRTLPITRQKIDWDKAVSYKLGAELAQQ</sequence>
<dbReference type="Pfam" id="PF01267">
    <property type="entry name" value="F-actin_cap_A"/>
    <property type="match status" value="1"/>
</dbReference>
<comment type="similarity">
    <text evidence="1">Belongs to the F-actin-capping protein alpha subunit family.</text>
</comment>
<dbReference type="GO" id="GO:0051015">
    <property type="term" value="F:actin filament binding"/>
    <property type="evidence" value="ECO:0007669"/>
    <property type="project" value="TreeGrafter"/>
</dbReference>
<keyword evidence="3" id="KW-0117">Actin capping</keyword>
<gene>
    <name evidence="6" type="primary">CAP1</name>
    <name evidence="6" type="ORF">MJAP1_001412</name>
</gene>
<evidence type="ECO:0000256" key="2">
    <source>
        <dbReference type="ARBA" id="ARBA00014038"/>
    </source>
</evidence>
<keyword evidence="4" id="KW-0009">Actin-binding</keyword>
<dbReference type="GeneID" id="85225061"/>
<organism evidence="6 7">
    <name type="scientific">Malassezia japonica</name>
    <dbReference type="NCBI Taxonomy" id="223818"/>
    <lineage>
        <taxon>Eukaryota</taxon>
        <taxon>Fungi</taxon>
        <taxon>Dikarya</taxon>
        <taxon>Basidiomycota</taxon>
        <taxon>Ustilaginomycotina</taxon>
        <taxon>Malasseziomycetes</taxon>
        <taxon>Malasseziales</taxon>
        <taxon>Malasseziaceae</taxon>
        <taxon>Malassezia</taxon>
    </lineage>
</organism>
<dbReference type="InterPro" id="IPR042489">
    <property type="entry name" value="CapZ_alpha_1"/>
</dbReference>
<dbReference type="Gene3D" id="3.90.1150.210">
    <property type="entry name" value="F-actin capping protein, beta subunit"/>
    <property type="match status" value="1"/>
</dbReference>
<dbReference type="RefSeq" id="XP_060121356.1">
    <property type="nucleotide sequence ID" value="XM_060265373.1"/>
</dbReference>
<dbReference type="PANTHER" id="PTHR10653">
    <property type="entry name" value="F-ACTIN-CAPPING PROTEIN SUBUNIT ALPHA"/>
    <property type="match status" value="1"/>
</dbReference>
<evidence type="ECO:0000256" key="4">
    <source>
        <dbReference type="ARBA" id="ARBA00023203"/>
    </source>
</evidence>
<dbReference type="EMBL" id="CP119959">
    <property type="protein sequence ID" value="WFD38459.1"/>
    <property type="molecule type" value="Genomic_DNA"/>
</dbReference>
<dbReference type="GO" id="GO:0030479">
    <property type="term" value="C:actin cortical patch"/>
    <property type="evidence" value="ECO:0007669"/>
    <property type="project" value="TreeGrafter"/>
</dbReference>
<feature type="compositionally biased region" description="Basic and acidic residues" evidence="5">
    <location>
        <begin position="179"/>
        <end position="202"/>
    </location>
</feature>
<reference evidence="6" key="1">
    <citation type="submission" date="2023-03" db="EMBL/GenBank/DDBJ databases">
        <title>Mating type loci evolution in Malassezia.</title>
        <authorList>
            <person name="Coelho M.A."/>
        </authorList>
    </citation>
    <scope>NUCLEOTIDE SEQUENCE</scope>
    <source>
        <strain evidence="6">CBS 9431</strain>
    </source>
</reference>
<feature type="region of interest" description="Disordered" evidence="5">
    <location>
        <begin position="167"/>
        <end position="284"/>
    </location>
</feature>